<dbReference type="GO" id="GO:0006396">
    <property type="term" value="P:RNA processing"/>
    <property type="evidence" value="ECO:0007669"/>
    <property type="project" value="InterPro"/>
</dbReference>
<dbReference type="InterPro" id="IPR004441">
    <property type="entry name" value="rRNA_MeTrfase_TrmH"/>
</dbReference>
<dbReference type="InterPro" id="IPR013123">
    <property type="entry name" value="SpoU_subst-bd"/>
</dbReference>
<evidence type="ECO:0000259" key="3">
    <source>
        <dbReference type="SMART" id="SM00967"/>
    </source>
</evidence>
<dbReference type="GO" id="GO:0003723">
    <property type="term" value="F:RNA binding"/>
    <property type="evidence" value="ECO:0007669"/>
    <property type="project" value="InterPro"/>
</dbReference>
<dbReference type="Gene3D" id="3.30.1330.30">
    <property type="match status" value="1"/>
</dbReference>
<dbReference type="Proteomes" id="UP000176997">
    <property type="component" value="Unassembled WGS sequence"/>
</dbReference>
<evidence type="ECO:0000256" key="1">
    <source>
        <dbReference type="ARBA" id="ARBA00022603"/>
    </source>
</evidence>
<dbReference type="InterPro" id="IPR029064">
    <property type="entry name" value="Ribosomal_eL30-like_sf"/>
</dbReference>
<dbReference type="SMART" id="SM00967">
    <property type="entry name" value="SpoU_sub_bind"/>
    <property type="match status" value="1"/>
</dbReference>
<feature type="domain" description="RNA 2-O ribose methyltransferase substrate binding" evidence="3">
    <location>
        <begin position="7"/>
        <end position="80"/>
    </location>
</feature>
<dbReference type="PANTHER" id="PTHR46429:SF1">
    <property type="entry name" value="23S RRNA (GUANOSINE-2'-O-)-METHYLTRANSFERASE RLMB"/>
    <property type="match status" value="1"/>
</dbReference>
<sequence>MVQDKIYIYGKHALTEALLHTPQAVKKVFLAPQMDDVALRELVDKSGVTQAVLGAGSVPQEAGGASHQGVIGLISVKELVVEYDSFIEGLTVAPDTALVLLNEVQDPHNVGAVIRSAAAFGISGVLIPEHDQAPVTGAVVKVSAGMAFRIPLVSIGNTNHTLRDLKERGFWIYGLAGEGANPLTKEEFTVPAVFVLGNEARGIREKTRELCDIRLAIPMHPQCESLNAAASMAIALYAWSAQHPEALKTKG</sequence>
<evidence type="ECO:0000313" key="5">
    <source>
        <dbReference type="Proteomes" id="UP000176997"/>
    </source>
</evidence>
<comment type="caution">
    <text evidence="4">The sequence shown here is derived from an EMBL/GenBank/DDBJ whole genome shotgun (WGS) entry which is preliminary data.</text>
</comment>
<dbReference type="InterPro" id="IPR029026">
    <property type="entry name" value="tRNA_m1G_MTases_N"/>
</dbReference>
<reference evidence="4 5" key="1">
    <citation type="journal article" date="2016" name="Nat. Commun.">
        <title>Thousands of microbial genomes shed light on interconnected biogeochemical processes in an aquifer system.</title>
        <authorList>
            <person name="Anantharaman K."/>
            <person name="Brown C.T."/>
            <person name="Hug L.A."/>
            <person name="Sharon I."/>
            <person name="Castelle C.J."/>
            <person name="Probst A.J."/>
            <person name="Thomas B.C."/>
            <person name="Singh A."/>
            <person name="Wilkins M.J."/>
            <person name="Karaoz U."/>
            <person name="Brodie E.L."/>
            <person name="Williams K.H."/>
            <person name="Hubbard S.S."/>
            <person name="Banfield J.F."/>
        </authorList>
    </citation>
    <scope>NUCLEOTIDE SEQUENCE [LARGE SCALE GENOMIC DNA]</scope>
</reference>
<dbReference type="AlphaFoldDB" id="A0A1G2SB51"/>
<keyword evidence="2 4" id="KW-0808">Transferase</keyword>
<dbReference type="InterPro" id="IPR001537">
    <property type="entry name" value="SpoU_MeTrfase"/>
</dbReference>
<dbReference type="GO" id="GO:0032259">
    <property type="term" value="P:methylation"/>
    <property type="evidence" value="ECO:0007669"/>
    <property type="project" value="UniProtKB-KW"/>
</dbReference>
<dbReference type="SUPFAM" id="SSF75217">
    <property type="entry name" value="alpha/beta knot"/>
    <property type="match status" value="1"/>
</dbReference>
<keyword evidence="1 4" id="KW-0489">Methyltransferase</keyword>
<protein>
    <submittedName>
        <fullName evidence="4">23S rRNA (Guanosine(2251)-2'-O)-methyltransferase RlmB</fullName>
    </submittedName>
</protein>
<dbReference type="GO" id="GO:0005829">
    <property type="term" value="C:cytosol"/>
    <property type="evidence" value="ECO:0007669"/>
    <property type="project" value="TreeGrafter"/>
</dbReference>
<gene>
    <name evidence="4" type="ORF">A2675_02070</name>
</gene>
<dbReference type="InterPro" id="IPR029028">
    <property type="entry name" value="Alpha/beta_knot_MTases"/>
</dbReference>
<dbReference type="PANTHER" id="PTHR46429">
    <property type="entry name" value="23S RRNA (GUANOSINE-2'-O-)-METHYLTRANSFERASE RLMB"/>
    <property type="match status" value="1"/>
</dbReference>
<dbReference type="GO" id="GO:0008173">
    <property type="term" value="F:RNA methyltransferase activity"/>
    <property type="evidence" value="ECO:0007669"/>
    <property type="project" value="InterPro"/>
</dbReference>
<dbReference type="CDD" id="cd18103">
    <property type="entry name" value="SpoU-like_RlmB"/>
    <property type="match status" value="1"/>
</dbReference>
<organism evidence="4 5">
    <name type="scientific">Candidatus Yonathbacteria bacterium RIFCSPHIGHO2_01_FULL_51_10</name>
    <dbReference type="NCBI Taxonomy" id="1802723"/>
    <lineage>
        <taxon>Bacteria</taxon>
        <taxon>Candidatus Yonathiibacteriota</taxon>
    </lineage>
</organism>
<evidence type="ECO:0000256" key="2">
    <source>
        <dbReference type="ARBA" id="ARBA00022679"/>
    </source>
</evidence>
<dbReference type="SUPFAM" id="SSF55315">
    <property type="entry name" value="L30e-like"/>
    <property type="match status" value="1"/>
</dbReference>
<evidence type="ECO:0000313" key="4">
    <source>
        <dbReference type="EMBL" id="OHA81932.1"/>
    </source>
</evidence>
<accession>A0A1G2SB51</accession>
<proteinExistence type="predicted"/>
<dbReference type="Pfam" id="PF00588">
    <property type="entry name" value="SpoU_methylase"/>
    <property type="match status" value="1"/>
</dbReference>
<dbReference type="Gene3D" id="3.40.1280.10">
    <property type="match status" value="1"/>
</dbReference>
<dbReference type="STRING" id="1802723.A2675_02070"/>
<dbReference type="EMBL" id="MHUS01000006">
    <property type="protein sequence ID" value="OHA81932.1"/>
    <property type="molecule type" value="Genomic_DNA"/>
</dbReference>
<dbReference type="NCBIfam" id="TIGR00186">
    <property type="entry name" value="rRNA_methyl_3"/>
    <property type="match status" value="1"/>
</dbReference>
<name>A0A1G2SB51_9BACT</name>